<evidence type="ECO:0000313" key="1">
    <source>
        <dbReference type="EMBL" id="SFP86566.1"/>
    </source>
</evidence>
<accession>A0A1I5TW70</accession>
<dbReference type="Proteomes" id="UP000198727">
    <property type="component" value="Unassembled WGS sequence"/>
</dbReference>
<reference evidence="2" key="1">
    <citation type="submission" date="2016-10" db="EMBL/GenBank/DDBJ databases">
        <authorList>
            <person name="Varghese N."/>
            <person name="Submissions S."/>
        </authorList>
    </citation>
    <scope>NUCLEOTIDE SEQUENCE [LARGE SCALE GENOMIC DNA]</scope>
    <source>
        <strain evidence="2">CGMCC 4.5579</strain>
    </source>
</reference>
<dbReference type="EMBL" id="FOWW01000003">
    <property type="protein sequence ID" value="SFP86566.1"/>
    <property type="molecule type" value="Genomic_DNA"/>
</dbReference>
<evidence type="ECO:0000313" key="2">
    <source>
        <dbReference type="Proteomes" id="UP000198727"/>
    </source>
</evidence>
<protein>
    <submittedName>
        <fullName evidence="1">Uncharacterized protein</fullName>
    </submittedName>
</protein>
<name>A0A1I5TW70_9PSEU</name>
<proteinExistence type="predicted"/>
<organism evidence="1 2">
    <name type="scientific">Amycolatopsis arida</name>
    <dbReference type="NCBI Taxonomy" id="587909"/>
    <lineage>
        <taxon>Bacteria</taxon>
        <taxon>Bacillati</taxon>
        <taxon>Actinomycetota</taxon>
        <taxon>Actinomycetes</taxon>
        <taxon>Pseudonocardiales</taxon>
        <taxon>Pseudonocardiaceae</taxon>
        <taxon>Amycolatopsis</taxon>
    </lineage>
</organism>
<dbReference type="AlphaFoldDB" id="A0A1I5TW70"/>
<gene>
    <name evidence="1" type="ORF">SAMN05421810_103657</name>
</gene>
<keyword evidence="2" id="KW-1185">Reference proteome</keyword>
<sequence length="52" mass="6253">MGWLTYYVLRTCSTWTFCRPLAEKIVINEEKYPANLSRGHARKYNQLKLEEM</sequence>